<reference evidence="6" key="1">
    <citation type="submission" date="2022-11" db="UniProtKB">
        <authorList>
            <consortium name="WormBaseParasite"/>
        </authorList>
    </citation>
    <scope>IDENTIFICATION</scope>
</reference>
<dbReference type="Proteomes" id="UP000887565">
    <property type="component" value="Unplaced"/>
</dbReference>
<feature type="active site" description="Proton donor/acceptor" evidence="3">
    <location>
        <position position="140"/>
    </location>
</feature>
<organism evidence="5 6">
    <name type="scientific">Romanomermis culicivorax</name>
    <name type="common">Nematode worm</name>
    <dbReference type="NCBI Taxonomy" id="13658"/>
    <lineage>
        <taxon>Eukaryota</taxon>
        <taxon>Metazoa</taxon>
        <taxon>Ecdysozoa</taxon>
        <taxon>Nematoda</taxon>
        <taxon>Enoplea</taxon>
        <taxon>Dorylaimia</taxon>
        <taxon>Mermithida</taxon>
        <taxon>Mermithoidea</taxon>
        <taxon>Mermithidae</taxon>
        <taxon>Romanomermis</taxon>
    </lineage>
</organism>
<dbReference type="OMA" id="CGCDQGT"/>
<dbReference type="GO" id="GO:0008270">
    <property type="term" value="F:zinc ion binding"/>
    <property type="evidence" value="ECO:0007669"/>
    <property type="project" value="InterPro"/>
</dbReference>
<proteinExistence type="inferred from homology"/>
<evidence type="ECO:0000313" key="5">
    <source>
        <dbReference type="Proteomes" id="UP000887565"/>
    </source>
</evidence>
<dbReference type="PROSITE" id="PS52035">
    <property type="entry name" value="PEPTIDASE_M14"/>
    <property type="match status" value="1"/>
</dbReference>
<sequence>MLNPDGVINGNHRCSLAGQDLNRQWACPNASLHPSIYHAKNLILYLRSLGKKPLVFCDYHGHSRKKNVFVYGNNPKWSWLKDDRSIPHHDEFYLLPEILEEAAAGFCLHYCSFQIQQGKESSARVNIWREIGVARAYTLEASYGGFDRGVYSGFQVGTRELMEMGEKMIESLVLMREYMDCNRAPSKKFESSNGDSDDSGMA</sequence>
<protein>
    <submittedName>
        <fullName evidence="6">Cytosolic carboxypeptidase 1</fullName>
    </submittedName>
</protein>
<dbReference type="WBParaSite" id="nRc.2.0.1.t09938-RA">
    <property type="protein sequence ID" value="nRc.2.0.1.t09938-RA"/>
    <property type="gene ID" value="nRc.2.0.1.g09938"/>
</dbReference>
<evidence type="ECO:0000259" key="4">
    <source>
        <dbReference type="PROSITE" id="PS52035"/>
    </source>
</evidence>
<dbReference type="GO" id="GO:0006508">
    <property type="term" value="P:proteolysis"/>
    <property type="evidence" value="ECO:0007669"/>
    <property type="project" value="InterPro"/>
</dbReference>
<accession>A0A915I720</accession>
<evidence type="ECO:0000313" key="6">
    <source>
        <dbReference type="WBParaSite" id="nRc.2.0.1.t09938-RA"/>
    </source>
</evidence>
<evidence type="ECO:0000256" key="2">
    <source>
        <dbReference type="ARBA" id="ARBA00005988"/>
    </source>
</evidence>
<evidence type="ECO:0000256" key="3">
    <source>
        <dbReference type="PROSITE-ProRule" id="PRU01379"/>
    </source>
</evidence>
<comment type="cofactor">
    <cofactor evidence="1">
        <name>Zn(2+)</name>
        <dbReference type="ChEBI" id="CHEBI:29105"/>
    </cofactor>
</comment>
<dbReference type="Gene3D" id="3.40.630.10">
    <property type="entry name" value="Zn peptidases"/>
    <property type="match status" value="1"/>
</dbReference>
<feature type="domain" description="Peptidase M14" evidence="4">
    <location>
        <begin position="1"/>
        <end position="179"/>
    </location>
</feature>
<keyword evidence="5" id="KW-1185">Reference proteome</keyword>
<dbReference type="SUPFAM" id="SSF53187">
    <property type="entry name" value="Zn-dependent exopeptidases"/>
    <property type="match status" value="1"/>
</dbReference>
<dbReference type="InterPro" id="IPR000834">
    <property type="entry name" value="Peptidase_M14"/>
</dbReference>
<dbReference type="GO" id="GO:0004181">
    <property type="term" value="F:metallocarboxypeptidase activity"/>
    <property type="evidence" value="ECO:0007669"/>
    <property type="project" value="InterPro"/>
</dbReference>
<dbReference type="AlphaFoldDB" id="A0A915I720"/>
<dbReference type="PANTHER" id="PTHR12756:SF11">
    <property type="entry name" value="CYTOSOLIC CARBOXYPEPTIDASE 1"/>
    <property type="match status" value="1"/>
</dbReference>
<name>A0A915I720_ROMCU</name>
<comment type="similarity">
    <text evidence="2 3">Belongs to the peptidase M14 family.</text>
</comment>
<dbReference type="InterPro" id="IPR050821">
    <property type="entry name" value="Cytosolic_carboxypeptidase"/>
</dbReference>
<dbReference type="PANTHER" id="PTHR12756">
    <property type="entry name" value="CYTOSOLIC CARBOXYPEPTIDASE"/>
    <property type="match status" value="1"/>
</dbReference>
<evidence type="ECO:0000256" key="1">
    <source>
        <dbReference type="ARBA" id="ARBA00001947"/>
    </source>
</evidence>